<dbReference type="EMBL" id="UZAH01029639">
    <property type="protein sequence ID" value="VDP07159.1"/>
    <property type="molecule type" value="Genomic_DNA"/>
</dbReference>
<sequence>MTSDSPNDDALEVERMLLDEPTESERMAAIQASNNTLVGTVREIAQKAVLQVRLCAITIADVSMLRELPNDLAKQIEDDTTAIDVDHISKSTRILVDPHCTQSRENWND</sequence>
<protein>
    <submittedName>
        <fullName evidence="3">Nbl1_Borealin_N domain-containing protein</fullName>
    </submittedName>
</protein>
<organism evidence="2 3">
    <name type="scientific">Heligmosomoides polygyrus</name>
    <name type="common">Parasitic roundworm</name>
    <dbReference type="NCBI Taxonomy" id="6339"/>
    <lineage>
        <taxon>Eukaryota</taxon>
        <taxon>Metazoa</taxon>
        <taxon>Ecdysozoa</taxon>
        <taxon>Nematoda</taxon>
        <taxon>Chromadorea</taxon>
        <taxon>Rhabditida</taxon>
        <taxon>Rhabditina</taxon>
        <taxon>Rhabditomorpha</taxon>
        <taxon>Strongyloidea</taxon>
        <taxon>Heligmosomidae</taxon>
        <taxon>Heligmosomoides</taxon>
    </lineage>
</organism>
<dbReference type="AlphaFoldDB" id="A0A183G5E6"/>
<reference evidence="3" key="2">
    <citation type="submission" date="2019-09" db="UniProtKB">
        <authorList>
            <consortium name="WormBaseParasite"/>
        </authorList>
    </citation>
    <scope>IDENTIFICATION</scope>
</reference>
<evidence type="ECO:0000313" key="1">
    <source>
        <dbReference type="EMBL" id="VDP07159.1"/>
    </source>
</evidence>
<evidence type="ECO:0000313" key="3">
    <source>
        <dbReference type="WBParaSite" id="HPBE_0001683701-mRNA-1"/>
    </source>
</evidence>
<reference evidence="1 2" key="1">
    <citation type="submission" date="2018-11" db="EMBL/GenBank/DDBJ databases">
        <authorList>
            <consortium name="Pathogen Informatics"/>
        </authorList>
    </citation>
    <scope>NUCLEOTIDE SEQUENCE [LARGE SCALE GENOMIC DNA]</scope>
</reference>
<accession>A0A3P8E4A7</accession>
<dbReference type="Proteomes" id="UP000050761">
    <property type="component" value="Unassembled WGS sequence"/>
</dbReference>
<proteinExistence type="predicted"/>
<evidence type="ECO:0000313" key="2">
    <source>
        <dbReference type="Proteomes" id="UP000050761"/>
    </source>
</evidence>
<name>A0A183G5E6_HELPZ</name>
<accession>A0A183G5E6</accession>
<keyword evidence="2" id="KW-1185">Reference proteome</keyword>
<gene>
    <name evidence="1" type="ORF">HPBE_LOCUS16836</name>
</gene>
<dbReference type="WBParaSite" id="HPBE_0001683701-mRNA-1">
    <property type="protein sequence ID" value="HPBE_0001683701-mRNA-1"/>
    <property type="gene ID" value="HPBE_0001683701"/>
</dbReference>